<reference evidence="1 2" key="1">
    <citation type="journal article" date="2014" name="Int. J. Syst. Evol. Microbiol.">
        <title>Complete genome sequence of Corynebacterium casei LMG S-19264T (=DSM 44701T), isolated from a smear-ripened cheese.</title>
        <authorList>
            <consortium name="US DOE Joint Genome Institute (JGI-PGF)"/>
            <person name="Walter F."/>
            <person name="Albersmeier A."/>
            <person name="Kalinowski J."/>
            <person name="Ruckert C."/>
        </authorList>
    </citation>
    <scope>NUCLEOTIDE SEQUENCE [LARGE SCALE GENOMIC DNA]</scope>
    <source>
        <strain evidence="1 2">NBRC 112289</strain>
    </source>
</reference>
<dbReference type="EMBL" id="BSUL01000001">
    <property type="protein sequence ID" value="GMA29069.1"/>
    <property type="molecule type" value="Genomic_DNA"/>
</dbReference>
<protein>
    <submittedName>
        <fullName evidence="1">Uncharacterized protein</fullName>
    </submittedName>
</protein>
<dbReference type="AlphaFoldDB" id="A0AA37X9W7"/>
<evidence type="ECO:0000313" key="1">
    <source>
        <dbReference type="EMBL" id="GMA29069.1"/>
    </source>
</evidence>
<evidence type="ECO:0000313" key="2">
    <source>
        <dbReference type="Proteomes" id="UP001157160"/>
    </source>
</evidence>
<comment type="caution">
    <text evidence="1">The sequence shown here is derived from an EMBL/GenBank/DDBJ whole genome shotgun (WGS) entry which is preliminary data.</text>
</comment>
<dbReference type="Proteomes" id="UP001157160">
    <property type="component" value="Unassembled WGS sequence"/>
</dbReference>
<sequence>MPLEPQGAALDVDGVGRLAEHGPQLELMLVGEQRPQLDETGEEVGFGAAAHVVTLAAHPALQRG</sequence>
<proteinExistence type="predicted"/>
<name>A0AA37X9W7_9MICO</name>
<accession>A0AA37X9W7</accession>
<gene>
    <name evidence="1" type="ORF">GCM10025874_23220</name>
</gene>
<organism evidence="1 2">
    <name type="scientific">Arenivirga flava</name>
    <dbReference type="NCBI Taxonomy" id="1930060"/>
    <lineage>
        <taxon>Bacteria</taxon>
        <taxon>Bacillati</taxon>
        <taxon>Actinomycetota</taxon>
        <taxon>Actinomycetes</taxon>
        <taxon>Micrococcales</taxon>
        <taxon>Microbacteriaceae</taxon>
        <taxon>Arenivirga</taxon>
    </lineage>
</organism>
<keyword evidence="2" id="KW-1185">Reference proteome</keyword>